<sequence>MHTHLRQLSAVLDRTDAARVEAWGRRAARALRDGQRLFACGNGGSAAEAQHLTAELTGRFEDERAPLSAIALHAETSSVTAIANDYGYRQVYARQLRAHARPGDLLVCLSTSGDSENVVAAAKAARELGVVSWALTGPGPSALEALSDETVAVPAPSTSTVQEVHLALVHVFCASVDAEFRVAGHTVFVPEGRAAT</sequence>
<dbReference type="InterPro" id="IPR050099">
    <property type="entry name" value="SIS_GmhA/DiaA_subfam"/>
</dbReference>
<reference evidence="2 3" key="1">
    <citation type="submission" date="2024-06" db="EMBL/GenBank/DDBJ databases">
        <authorList>
            <person name="Bataeva Y.V."/>
            <person name="Grigorian L.N."/>
            <person name="Solomentsev V.I."/>
        </authorList>
    </citation>
    <scope>NUCLEOTIDE SEQUENCE [LARGE SCALE GENOMIC DNA]</scope>
    <source>
        <strain evidence="3">SCPM-O-B-12605 (RCAM04882)</strain>
    </source>
</reference>
<dbReference type="InterPro" id="IPR035461">
    <property type="entry name" value="GmhA/DiaA"/>
</dbReference>
<dbReference type="CDD" id="cd05006">
    <property type="entry name" value="SIS_GmhA"/>
    <property type="match status" value="1"/>
</dbReference>
<proteinExistence type="predicted"/>
<dbReference type="PROSITE" id="PS51464">
    <property type="entry name" value="SIS"/>
    <property type="match status" value="1"/>
</dbReference>
<evidence type="ECO:0000313" key="3">
    <source>
        <dbReference type="Proteomes" id="UP001432401"/>
    </source>
</evidence>
<dbReference type="SUPFAM" id="SSF53697">
    <property type="entry name" value="SIS domain"/>
    <property type="match status" value="1"/>
</dbReference>
<organism evidence="2 3">
    <name type="scientific">Nocardiopsis tropica</name>
    <dbReference type="NCBI Taxonomy" id="109330"/>
    <lineage>
        <taxon>Bacteria</taxon>
        <taxon>Bacillati</taxon>
        <taxon>Actinomycetota</taxon>
        <taxon>Actinomycetes</taxon>
        <taxon>Streptosporangiales</taxon>
        <taxon>Nocardiopsidaceae</taxon>
        <taxon>Nocardiopsis</taxon>
    </lineage>
</organism>
<dbReference type="InterPro" id="IPR001347">
    <property type="entry name" value="SIS_dom"/>
</dbReference>
<accession>A0ABV2A335</accession>
<keyword evidence="3" id="KW-1185">Reference proteome</keyword>
<feature type="domain" description="SIS" evidence="1">
    <location>
        <begin position="27"/>
        <end position="186"/>
    </location>
</feature>
<dbReference type="RefSeq" id="WP_344183932.1">
    <property type="nucleotide sequence ID" value="NZ_JBEQNA010000015.1"/>
</dbReference>
<dbReference type="Gene3D" id="3.40.50.10490">
    <property type="entry name" value="Glucose-6-phosphate isomerase like protein, domain 1"/>
    <property type="match status" value="1"/>
</dbReference>
<dbReference type="Pfam" id="PF13580">
    <property type="entry name" value="SIS_2"/>
    <property type="match status" value="1"/>
</dbReference>
<dbReference type="Proteomes" id="UP001432401">
    <property type="component" value="Unassembled WGS sequence"/>
</dbReference>
<name>A0ABV2A335_9ACTN</name>
<evidence type="ECO:0000313" key="2">
    <source>
        <dbReference type="EMBL" id="MES0837767.1"/>
    </source>
</evidence>
<dbReference type="EMBL" id="JBEQNB010000020">
    <property type="protein sequence ID" value="MES0837767.1"/>
    <property type="molecule type" value="Genomic_DNA"/>
</dbReference>
<dbReference type="PANTHER" id="PTHR30390:SF6">
    <property type="entry name" value="DNAA INITIATOR-ASSOCIATING PROTEIN DIAA"/>
    <property type="match status" value="1"/>
</dbReference>
<dbReference type="InterPro" id="IPR046348">
    <property type="entry name" value="SIS_dom_sf"/>
</dbReference>
<dbReference type="PANTHER" id="PTHR30390">
    <property type="entry name" value="SEDOHEPTULOSE 7-PHOSPHATE ISOMERASE / DNAA INITIATOR-ASSOCIATING FACTOR FOR REPLICATION INITIATION"/>
    <property type="match status" value="1"/>
</dbReference>
<comment type="caution">
    <text evidence="2">The sequence shown here is derived from an EMBL/GenBank/DDBJ whole genome shotgun (WGS) entry which is preliminary data.</text>
</comment>
<gene>
    <name evidence="2" type="ORF">ABUK86_28620</name>
</gene>
<evidence type="ECO:0000259" key="1">
    <source>
        <dbReference type="PROSITE" id="PS51464"/>
    </source>
</evidence>
<protein>
    <submittedName>
        <fullName evidence="2">SIS domain-containing protein</fullName>
    </submittedName>
</protein>